<dbReference type="Proteomes" id="UP001054889">
    <property type="component" value="Unassembled WGS sequence"/>
</dbReference>
<dbReference type="AlphaFoldDB" id="A0AAV5E7U8"/>
<reference evidence="2" key="1">
    <citation type="journal article" date="2018" name="DNA Res.">
        <title>Multiple hybrid de novo genome assembly of finger millet, an orphan allotetraploid crop.</title>
        <authorList>
            <person name="Hatakeyama M."/>
            <person name="Aluri S."/>
            <person name="Balachadran M.T."/>
            <person name="Sivarajan S.R."/>
            <person name="Patrignani A."/>
            <person name="Gruter S."/>
            <person name="Poveda L."/>
            <person name="Shimizu-Inatsugi R."/>
            <person name="Baeten J."/>
            <person name="Francoijs K.J."/>
            <person name="Nataraja K.N."/>
            <person name="Reddy Y.A.N."/>
            <person name="Phadnis S."/>
            <person name="Ravikumar R.L."/>
            <person name="Schlapbach R."/>
            <person name="Sreeman S.M."/>
            <person name="Shimizu K.K."/>
        </authorList>
    </citation>
    <scope>NUCLEOTIDE SEQUENCE</scope>
</reference>
<accession>A0AAV5E7U8</accession>
<dbReference type="Pfam" id="PF12507">
    <property type="entry name" value="HCMV_UL139"/>
    <property type="match status" value="1"/>
</dbReference>
<comment type="caution">
    <text evidence="2">The sequence shown here is derived from an EMBL/GenBank/DDBJ whole genome shotgun (WGS) entry which is preliminary data.</text>
</comment>
<sequence length="216" mass="24786">MELSAAFEERVRQMEDARNQRLALLHAEKELQAAKSRLLDAKIAAAHRVERRRLLLERRAADLASRALAARANIDAARARRIAISSDISSVRDEIEEAERREEDWDRFYEAKTKEMEEFQAVSRRFEETTREEVQRLRDLVSQLKSNLEELQTSEMYSNNAEIAAAEVRKSDLTGKKTKLDESLASAHQFRALLQQQLQKAFQSQVGGQETSQTAI</sequence>
<feature type="coiled-coil region" evidence="1">
    <location>
        <begin position="17"/>
        <end position="44"/>
    </location>
</feature>
<dbReference type="EMBL" id="BQKI01000074">
    <property type="protein sequence ID" value="GJN19438.1"/>
    <property type="molecule type" value="Genomic_DNA"/>
</dbReference>
<reference evidence="2" key="2">
    <citation type="submission" date="2021-12" db="EMBL/GenBank/DDBJ databases">
        <title>Resequencing data analysis of finger millet.</title>
        <authorList>
            <person name="Hatakeyama M."/>
            <person name="Aluri S."/>
            <person name="Balachadran M.T."/>
            <person name="Sivarajan S.R."/>
            <person name="Poveda L."/>
            <person name="Shimizu-Inatsugi R."/>
            <person name="Schlapbach R."/>
            <person name="Sreeman S.M."/>
            <person name="Shimizu K.K."/>
        </authorList>
    </citation>
    <scope>NUCLEOTIDE SEQUENCE</scope>
</reference>
<keyword evidence="3" id="KW-1185">Reference proteome</keyword>
<dbReference type="PANTHER" id="PTHR37214">
    <property type="entry name" value="CYTOMEGALOVIRUS UL139 PROTEIN"/>
    <property type="match status" value="1"/>
</dbReference>
<dbReference type="PANTHER" id="PTHR37214:SF2">
    <property type="entry name" value="CYTOMEGALOVIRUS UL139 PROTEIN"/>
    <property type="match status" value="1"/>
</dbReference>
<name>A0AAV5E7U8_ELECO</name>
<organism evidence="2 3">
    <name type="scientific">Eleusine coracana subsp. coracana</name>
    <dbReference type="NCBI Taxonomy" id="191504"/>
    <lineage>
        <taxon>Eukaryota</taxon>
        <taxon>Viridiplantae</taxon>
        <taxon>Streptophyta</taxon>
        <taxon>Embryophyta</taxon>
        <taxon>Tracheophyta</taxon>
        <taxon>Spermatophyta</taxon>
        <taxon>Magnoliopsida</taxon>
        <taxon>Liliopsida</taxon>
        <taxon>Poales</taxon>
        <taxon>Poaceae</taxon>
        <taxon>PACMAD clade</taxon>
        <taxon>Chloridoideae</taxon>
        <taxon>Cynodonteae</taxon>
        <taxon>Eleusininae</taxon>
        <taxon>Eleusine</taxon>
    </lineage>
</organism>
<gene>
    <name evidence="2" type="primary">gb06716</name>
    <name evidence="2" type="ORF">PR202_gb06716</name>
</gene>
<keyword evidence="1" id="KW-0175">Coiled coil</keyword>
<feature type="coiled-coil region" evidence="1">
    <location>
        <begin position="127"/>
        <end position="154"/>
    </location>
</feature>
<evidence type="ECO:0000313" key="3">
    <source>
        <dbReference type="Proteomes" id="UP001054889"/>
    </source>
</evidence>
<proteinExistence type="predicted"/>
<protein>
    <submittedName>
        <fullName evidence="2">Uncharacterized protein</fullName>
    </submittedName>
</protein>
<evidence type="ECO:0000256" key="1">
    <source>
        <dbReference type="SAM" id="Coils"/>
    </source>
</evidence>
<evidence type="ECO:0000313" key="2">
    <source>
        <dbReference type="EMBL" id="GJN19438.1"/>
    </source>
</evidence>
<dbReference type="InterPro" id="IPR021042">
    <property type="entry name" value="Herpes_UL139_cytomegalovirus"/>
</dbReference>